<evidence type="ECO:0000256" key="3">
    <source>
        <dbReference type="ARBA" id="ARBA00022989"/>
    </source>
</evidence>
<evidence type="ECO:0000313" key="8">
    <source>
        <dbReference type="Proteomes" id="UP001501323"/>
    </source>
</evidence>
<keyword evidence="2 5" id="KW-0812">Transmembrane</keyword>
<evidence type="ECO:0000259" key="6">
    <source>
        <dbReference type="Pfam" id="PF04116"/>
    </source>
</evidence>
<dbReference type="Pfam" id="PF04116">
    <property type="entry name" value="FA_hydroxylase"/>
    <property type="match status" value="1"/>
</dbReference>
<evidence type="ECO:0000256" key="4">
    <source>
        <dbReference type="ARBA" id="ARBA00023136"/>
    </source>
</evidence>
<dbReference type="Proteomes" id="UP001501323">
    <property type="component" value="Unassembled WGS sequence"/>
</dbReference>
<keyword evidence="4 5" id="KW-0472">Membrane</keyword>
<evidence type="ECO:0000256" key="2">
    <source>
        <dbReference type="ARBA" id="ARBA00022692"/>
    </source>
</evidence>
<sequence>MEHLLNTPGVIRVAIFLAVLVLLVAIEAWRRGPNPPVRRKHRWPSNGGLALVDTLLARLLLPAGAVGAALWAQSRGLGLFNATAWPAWLEFGLALVLLDLAIYWQHRWLHAFPVLWRLHRVHHTDATLDATSALRFHPLEILLSLAYKVALAVALGVAPLAMLVFEVLLSSFALFTHANLSLPAGFDRVVRRLLVTPAMHRIHHSVHGAEQRRNFGFNLSLWDRAFGSYAAAHRDPVLRIGVQGVGGEQATRFGALLREPFVDRGRRG</sequence>
<feature type="transmembrane region" description="Helical" evidence="5">
    <location>
        <begin position="50"/>
        <end position="72"/>
    </location>
</feature>
<proteinExistence type="predicted"/>
<keyword evidence="3 5" id="KW-1133">Transmembrane helix</keyword>
<feature type="domain" description="Fatty acid hydroxylase" evidence="6">
    <location>
        <begin position="93"/>
        <end position="228"/>
    </location>
</feature>
<feature type="transmembrane region" description="Helical" evidence="5">
    <location>
        <begin position="149"/>
        <end position="175"/>
    </location>
</feature>
<gene>
    <name evidence="7" type="ORF">GCM10023332_03590</name>
</gene>
<protein>
    <submittedName>
        <fullName evidence="7">Sterol desaturase family protein</fullName>
    </submittedName>
</protein>
<feature type="transmembrane region" description="Helical" evidence="5">
    <location>
        <begin position="84"/>
        <end position="104"/>
    </location>
</feature>
<organism evidence="7 8">
    <name type="scientific">Luteimonas vadosa</name>
    <dbReference type="NCBI Taxonomy" id="1165507"/>
    <lineage>
        <taxon>Bacteria</taxon>
        <taxon>Pseudomonadati</taxon>
        <taxon>Pseudomonadota</taxon>
        <taxon>Gammaproteobacteria</taxon>
        <taxon>Lysobacterales</taxon>
        <taxon>Lysobacteraceae</taxon>
        <taxon>Luteimonas</taxon>
    </lineage>
</organism>
<accession>A0ABP9DRB8</accession>
<comment type="subcellular location">
    <subcellularLocation>
        <location evidence="1">Membrane</location>
    </subcellularLocation>
</comment>
<keyword evidence="8" id="KW-1185">Reference proteome</keyword>
<evidence type="ECO:0000313" key="7">
    <source>
        <dbReference type="EMBL" id="GAA4855267.1"/>
    </source>
</evidence>
<evidence type="ECO:0000256" key="1">
    <source>
        <dbReference type="ARBA" id="ARBA00004370"/>
    </source>
</evidence>
<name>A0ABP9DRB8_9GAMM</name>
<comment type="caution">
    <text evidence="7">The sequence shown here is derived from an EMBL/GenBank/DDBJ whole genome shotgun (WGS) entry which is preliminary data.</text>
</comment>
<evidence type="ECO:0000256" key="5">
    <source>
        <dbReference type="SAM" id="Phobius"/>
    </source>
</evidence>
<dbReference type="RefSeq" id="WP_345293786.1">
    <property type="nucleotide sequence ID" value="NZ_BAABJY010000001.1"/>
</dbReference>
<dbReference type="InterPro" id="IPR006694">
    <property type="entry name" value="Fatty_acid_hydroxylase"/>
</dbReference>
<reference evidence="8" key="1">
    <citation type="journal article" date="2019" name="Int. J. Syst. Evol. Microbiol.">
        <title>The Global Catalogue of Microorganisms (GCM) 10K type strain sequencing project: providing services to taxonomists for standard genome sequencing and annotation.</title>
        <authorList>
            <consortium name="The Broad Institute Genomics Platform"/>
            <consortium name="The Broad Institute Genome Sequencing Center for Infectious Disease"/>
            <person name="Wu L."/>
            <person name="Ma J."/>
        </authorList>
    </citation>
    <scope>NUCLEOTIDE SEQUENCE [LARGE SCALE GENOMIC DNA]</scope>
    <source>
        <strain evidence="8">JCM 18392</strain>
    </source>
</reference>
<dbReference type="PANTHER" id="PTHR11863">
    <property type="entry name" value="STEROL DESATURASE"/>
    <property type="match status" value="1"/>
</dbReference>
<dbReference type="InterPro" id="IPR050307">
    <property type="entry name" value="Sterol_Desaturase_Related"/>
</dbReference>
<feature type="transmembrane region" description="Helical" evidence="5">
    <location>
        <begin position="12"/>
        <end position="29"/>
    </location>
</feature>
<dbReference type="EMBL" id="BAABJY010000001">
    <property type="protein sequence ID" value="GAA4855267.1"/>
    <property type="molecule type" value="Genomic_DNA"/>
</dbReference>